<sequence length="62" mass="7312">RVRNRSETRITAEAKIIINTINNNLNTLCEIFTFLILDLASDKINKVKDLVFFSSIYKLFRY</sequence>
<reference evidence="1" key="1">
    <citation type="journal article" date="2014" name="Front. Microbiol.">
        <title>High frequency of phylogenetically diverse reductive dehalogenase-homologous genes in deep subseafloor sedimentary metagenomes.</title>
        <authorList>
            <person name="Kawai M."/>
            <person name="Futagami T."/>
            <person name="Toyoda A."/>
            <person name="Takaki Y."/>
            <person name="Nishi S."/>
            <person name="Hori S."/>
            <person name="Arai W."/>
            <person name="Tsubouchi T."/>
            <person name="Morono Y."/>
            <person name="Uchiyama I."/>
            <person name="Ito T."/>
            <person name="Fujiyama A."/>
            <person name="Inagaki F."/>
            <person name="Takami H."/>
        </authorList>
    </citation>
    <scope>NUCLEOTIDE SEQUENCE</scope>
    <source>
        <strain evidence="1">Expedition CK06-06</strain>
    </source>
</reference>
<accession>X1BH13</accession>
<organism evidence="1">
    <name type="scientific">marine sediment metagenome</name>
    <dbReference type="NCBI Taxonomy" id="412755"/>
    <lineage>
        <taxon>unclassified sequences</taxon>
        <taxon>metagenomes</taxon>
        <taxon>ecological metagenomes</taxon>
    </lineage>
</organism>
<proteinExistence type="predicted"/>
<dbReference type="EMBL" id="BART01017902">
    <property type="protein sequence ID" value="GAG83413.1"/>
    <property type="molecule type" value="Genomic_DNA"/>
</dbReference>
<comment type="caution">
    <text evidence="1">The sequence shown here is derived from an EMBL/GenBank/DDBJ whole genome shotgun (WGS) entry which is preliminary data.</text>
</comment>
<evidence type="ECO:0000313" key="1">
    <source>
        <dbReference type="EMBL" id="GAG83413.1"/>
    </source>
</evidence>
<gene>
    <name evidence="1" type="ORF">S01H4_33919</name>
</gene>
<protein>
    <submittedName>
        <fullName evidence="1">Uncharacterized protein</fullName>
    </submittedName>
</protein>
<dbReference type="AlphaFoldDB" id="X1BH13"/>
<feature type="non-terminal residue" evidence="1">
    <location>
        <position position="1"/>
    </location>
</feature>
<name>X1BH13_9ZZZZ</name>